<name>A0A7M7PIK5_STRPU</name>
<dbReference type="GeneID" id="115928691"/>
<dbReference type="OMA" id="GATHNTK"/>
<evidence type="ECO:0000313" key="3">
    <source>
        <dbReference type="Proteomes" id="UP000007110"/>
    </source>
</evidence>
<evidence type="ECO:0000313" key="2">
    <source>
        <dbReference type="EnsemblMetazoa" id="XP_030852327"/>
    </source>
</evidence>
<feature type="compositionally biased region" description="Low complexity" evidence="1">
    <location>
        <begin position="146"/>
        <end position="155"/>
    </location>
</feature>
<sequence length="184" mass="20473">MPREIYTTSLPNVMHRHYSTKSPQRDNRILEDVHHMFVDMEEKLKQDPTTYVESYKAMLRAYGRLKTDSALVSAIRMFGRYSGVNLAKRKVKSKAGVSGGLLQSSGPSIPVQPSAISRRRLKLGGRRKLNKGRPTKQSAMKEQAFSRPSSSAIIPSKKKRVAAPHSLGHAVTMCQSLGKTHSAK</sequence>
<feature type="compositionally biased region" description="Basic residues" evidence="1">
    <location>
        <begin position="124"/>
        <end position="134"/>
    </location>
</feature>
<keyword evidence="3" id="KW-1185">Reference proteome</keyword>
<accession>A0A7M7PIK5</accession>
<dbReference type="AlphaFoldDB" id="A0A7M7PIK5"/>
<evidence type="ECO:0000256" key="1">
    <source>
        <dbReference type="SAM" id="MobiDB-lite"/>
    </source>
</evidence>
<dbReference type="Proteomes" id="UP000007110">
    <property type="component" value="Unassembled WGS sequence"/>
</dbReference>
<dbReference type="InParanoid" id="A0A7M7PIK5"/>
<dbReference type="RefSeq" id="XP_030852327.1">
    <property type="nucleotide sequence ID" value="XM_030996467.1"/>
</dbReference>
<feature type="region of interest" description="Disordered" evidence="1">
    <location>
        <begin position="124"/>
        <end position="184"/>
    </location>
</feature>
<protein>
    <submittedName>
        <fullName evidence="2">Uncharacterized protein</fullName>
    </submittedName>
</protein>
<organism evidence="2 3">
    <name type="scientific">Strongylocentrotus purpuratus</name>
    <name type="common">Purple sea urchin</name>
    <dbReference type="NCBI Taxonomy" id="7668"/>
    <lineage>
        <taxon>Eukaryota</taxon>
        <taxon>Metazoa</taxon>
        <taxon>Echinodermata</taxon>
        <taxon>Eleutherozoa</taxon>
        <taxon>Echinozoa</taxon>
        <taxon>Echinoidea</taxon>
        <taxon>Euechinoidea</taxon>
        <taxon>Echinacea</taxon>
        <taxon>Camarodonta</taxon>
        <taxon>Echinidea</taxon>
        <taxon>Strongylocentrotidae</taxon>
        <taxon>Strongylocentrotus</taxon>
    </lineage>
</organism>
<dbReference type="KEGG" id="spu:115928691"/>
<proteinExistence type="predicted"/>
<feature type="compositionally biased region" description="Polar residues" evidence="1">
    <location>
        <begin position="173"/>
        <end position="184"/>
    </location>
</feature>
<reference evidence="3" key="1">
    <citation type="submission" date="2015-02" db="EMBL/GenBank/DDBJ databases">
        <title>Genome sequencing for Strongylocentrotus purpuratus.</title>
        <authorList>
            <person name="Murali S."/>
            <person name="Liu Y."/>
            <person name="Vee V."/>
            <person name="English A."/>
            <person name="Wang M."/>
            <person name="Skinner E."/>
            <person name="Han Y."/>
            <person name="Muzny D.M."/>
            <person name="Worley K.C."/>
            <person name="Gibbs R.A."/>
        </authorList>
    </citation>
    <scope>NUCLEOTIDE SEQUENCE</scope>
</reference>
<reference evidence="2" key="2">
    <citation type="submission" date="2021-01" db="UniProtKB">
        <authorList>
            <consortium name="EnsemblMetazoa"/>
        </authorList>
    </citation>
    <scope>IDENTIFICATION</scope>
</reference>
<dbReference type="EnsemblMetazoa" id="XM_030996467">
    <property type="protein sequence ID" value="XP_030852327"/>
    <property type="gene ID" value="LOC115928691"/>
</dbReference>